<evidence type="ECO:0000256" key="1">
    <source>
        <dbReference type="SAM" id="MobiDB-lite"/>
    </source>
</evidence>
<dbReference type="PRINTS" id="PR00888">
    <property type="entry name" value="SM22CALPONIN"/>
</dbReference>
<feature type="compositionally biased region" description="Polar residues" evidence="1">
    <location>
        <begin position="560"/>
        <end position="571"/>
    </location>
</feature>
<feature type="compositionally biased region" description="Low complexity" evidence="1">
    <location>
        <begin position="675"/>
        <end position="698"/>
    </location>
</feature>
<dbReference type="GO" id="GO:0007015">
    <property type="term" value="P:actin filament organization"/>
    <property type="evidence" value="ECO:0007669"/>
    <property type="project" value="TreeGrafter"/>
</dbReference>
<dbReference type="OrthoDB" id="21595at2759"/>
<feature type="domain" description="Calponin-homology (CH)" evidence="2">
    <location>
        <begin position="21"/>
        <end position="127"/>
    </location>
</feature>
<feature type="compositionally biased region" description="Polar residues" evidence="1">
    <location>
        <begin position="415"/>
        <end position="431"/>
    </location>
</feature>
<organism evidence="3 4">
    <name type="scientific">Cryoendolithus antarcticus</name>
    <dbReference type="NCBI Taxonomy" id="1507870"/>
    <lineage>
        <taxon>Eukaryota</taxon>
        <taxon>Fungi</taxon>
        <taxon>Dikarya</taxon>
        <taxon>Ascomycota</taxon>
        <taxon>Pezizomycotina</taxon>
        <taxon>Dothideomycetes</taxon>
        <taxon>Dothideomycetidae</taxon>
        <taxon>Cladosporiales</taxon>
        <taxon>Cladosporiaceae</taxon>
        <taxon>Cryoendolithus</taxon>
    </lineage>
</organism>
<dbReference type="SMART" id="SM00033">
    <property type="entry name" value="CH"/>
    <property type="match status" value="1"/>
</dbReference>
<feature type="compositionally biased region" description="Basic and acidic residues" evidence="1">
    <location>
        <begin position="249"/>
        <end position="351"/>
    </location>
</feature>
<protein>
    <recommendedName>
        <fullName evidence="2">Calponin-homology (CH) domain-containing protein</fullName>
    </recommendedName>
</protein>
<dbReference type="PANTHER" id="PTHR47385:SF14">
    <property type="entry name" value="TRANSGELIN"/>
    <property type="match status" value="1"/>
</dbReference>
<feature type="compositionally biased region" description="Low complexity" evidence="1">
    <location>
        <begin position="478"/>
        <end position="490"/>
    </location>
</feature>
<dbReference type="GO" id="GO:0015629">
    <property type="term" value="C:actin cytoskeleton"/>
    <property type="evidence" value="ECO:0007669"/>
    <property type="project" value="TreeGrafter"/>
</dbReference>
<dbReference type="Gene3D" id="1.10.418.10">
    <property type="entry name" value="Calponin-like domain"/>
    <property type="match status" value="1"/>
</dbReference>
<dbReference type="STRING" id="1507870.A0A1V8S9E7"/>
<dbReference type="InterPro" id="IPR036872">
    <property type="entry name" value="CH_dom_sf"/>
</dbReference>
<feature type="compositionally biased region" description="Basic and acidic residues" evidence="1">
    <location>
        <begin position="621"/>
        <end position="654"/>
    </location>
</feature>
<sequence length="698" mass="77474">MASVTSLDQDMRNLRLGRYTPQAANETRQWIEESLGRSIPPGDLLDALKDGVALCELANKVLPPPGIKFKKSGMPFIQMENISHFLRACEMPPLNMPAHDRFLTVDLFESKDPAQVLQCLGAFSRQAHAVKPTVFRSTIGPKKAANPLSPNGTGSGMNGRSSMYGAPVSQTRGSGAMRPMSPARTGGSTGSGSGSVSSWSKKTDEGATSPAWNIAQYGYMGGASQGNQGISFGARRQITSQGPTVPSLAEKERVRKEKAAEGERSKRLAEQADIDRRAEREAEEERERLQEERRWEDETQKQREAERQHVEEQKRQWAEQERKWKQEEEVRRNEDADLKRLMTKKPPEKPRVASSTILRGQTLSQYQRESAAASTGSDGQNETPEQVRVRELEQQLEEARERERQYQMEREERLTQSSNSSRPSTAQTQRPDSAKESEASWAPDERESLRKQWQANQPRTSAKPAQSGAPREQTTNAPLPSLPSRSLPQPMTGMDDPPDEDEAELPTALTRPTQQLSSNLSSSSVPQYNPDSAPSSSPLGSTNRPLPTPQPKTYDPFTPQPATQTRTSAFLFSNPAPSTPRPRISSATETGDTALEQSNLNDRRQASQKSTQAGGWASKSLLEREMERERERQREWETEQKRVAERKRDPKEGLGEGQSWDVNQYGFTGGDGMNRGSSSGSGIAIGGRRQIIGPRPQK</sequence>
<dbReference type="CDD" id="cd21210">
    <property type="entry name" value="CH_SCP1-like"/>
    <property type="match status" value="1"/>
</dbReference>
<feature type="compositionally biased region" description="Basic and acidic residues" evidence="1">
    <location>
        <begin position="432"/>
        <end position="450"/>
    </location>
</feature>
<comment type="caution">
    <text evidence="3">The sequence shown here is derived from an EMBL/GenBank/DDBJ whole genome shotgun (WGS) entry which is preliminary data.</text>
</comment>
<proteinExistence type="predicted"/>
<dbReference type="Proteomes" id="UP000192596">
    <property type="component" value="Unassembled WGS sequence"/>
</dbReference>
<evidence type="ECO:0000313" key="4">
    <source>
        <dbReference type="Proteomes" id="UP000192596"/>
    </source>
</evidence>
<feature type="region of interest" description="Disordered" evidence="1">
    <location>
        <begin position="138"/>
        <end position="207"/>
    </location>
</feature>
<gene>
    <name evidence="3" type="ORF">B0A48_17942</name>
</gene>
<feature type="compositionally biased region" description="Polar residues" evidence="1">
    <location>
        <begin position="353"/>
        <end position="384"/>
    </location>
</feature>
<dbReference type="PANTHER" id="PTHR47385">
    <property type="entry name" value="CALPONIN"/>
    <property type="match status" value="1"/>
</dbReference>
<reference evidence="4" key="1">
    <citation type="submission" date="2017-03" db="EMBL/GenBank/DDBJ databases">
        <title>Genomes of endolithic fungi from Antarctica.</title>
        <authorList>
            <person name="Coleine C."/>
            <person name="Masonjones S."/>
            <person name="Stajich J.E."/>
        </authorList>
    </citation>
    <scope>NUCLEOTIDE SEQUENCE [LARGE SCALE GENOMIC DNA]</scope>
    <source>
        <strain evidence="4">CCFEE 5527</strain>
    </source>
</reference>
<feature type="region of interest" description="Disordered" evidence="1">
    <location>
        <begin position="240"/>
        <end position="698"/>
    </location>
</feature>
<dbReference type="PROSITE" id="PS50021">
    <property type="entry name" value="CH"/>
    <property type="match status" value="1"/>
</dbReference>
<dbReference type="InterPro" id="IPR050606">
    <property type="entry name" value="Calponin-like"/>
</dbReference>
<accession>A0A1V8S9E7</accession>
<dbReference type="EMBL" id="NAJO01000079">
    <property type="protein sequence ID" value="OQN95752.1"/>
    <property type="molecule type" value="Genomic_DNA"/>
</dbReference>
<dbReference type="AlphaFoldDB" id="A0A1V8S9E7"/>
<name>A0A1V8S9E7_9PEZI</name>
<feature type="compositionally biased region" description="Polar residues" evidence="1">
    <location>
        <begin position="451"/>
        <end position="464"/>
    </location>
</feature>
<dbReference type="GO" id="GO:0051015">
    <property type="term" value="F:actin filament binding"/>
    <property type="evidence" value="ECO:0007669"/>
    <property type="project" value="TreeGrafter"/>
</dbReference>
<evidence type="ECO:0000259" key="2">
    <source>
        <dbReference type="PROSITE" id="PS50021"/>
    </source>
</evidence>
<dbReference type="InParanoid" id="A0A1V8S9E7"/>
<feature type="compositionally biased region" description="Basic and acidic residues" evidence="1">
    <location>
        <begin position="385"/>
        <end position="414"/>
    </location>
</feature>
<keyword evidence="4" id="KW-1185">Reference proteome</keyword>
<dbReference type="Pfam" id="PF00307">
    <property type="entry name" value="CH"/>
    <property type="match status" value="1"/>
</dbReference>
<dbReference type="SUPFAM" id="SSF47576">
    <property type="entry name" value="Calponin-homology domain, CH-domain"/>
    <property type="match status" value="1"/>
</dbReference>
<dbReference type="InterPro" id="IPR003096">
    <property type="entry name" value="SM22_calponin"/>
</dbReference>
<evidence type="ECO:0000313" key="3">
    <source>
        <dbReference type="EMBL" id="OQN95752.1"/>
    </source>
</evidence>
<dbReference type="InterPro" id="IPR001715">
    <property type="entry name" value="CH_dom"/>
</dbReference>
<feature type="compositionally biased region" description="Polar residues" evidence="1">
    <location>
        <begin position="585"/>
        <end position="600"/>
    </location>
</feature>
<feature type="compositionally biased region" description="Polar residues" evidence="1">
    <location>
        <begin position="525"/>
        <end position="545"/>
    </location>
</feature>